<evidence type="ECO:0000313" key="2">
    <source>
        <dbReference type="Proteomes" id="UP000541444"/>
    </source>
</evidence>
<organism evidence="1 2">
    <name type="scientific">Kingdonia uniflora</name>
    <dbReference type="NCBI Taxonomy" id="39325"/>
    <lineage>
        <taxon>Eukaryota</taxon>
        <taxon>Viridiplantae</taxon>
        <taxon>Streptophyta</taxon>
        <taxon>Embryophyta</taxon>
        <taxon>Tracheophyta</taxon>
        <taxon>Spermatophyta</taxon>
        <taxon>Magnoliopsida</taxon>
        <taxon>Ranunculales</taxon>
        <taxon>Circaeasteraceae</taxon>
        <taxon>Kingdonia</taxon>
    </lineage>
</organism>
<evidence type="ECO:0000313" key="1">
    <source>
        <dbReference type="EMBL" id="KAF6161405.1"/>
    </source>
</evidence>
<dbReference type="AlphaFoldDB" id="A0A7J7N2M6"/>
<protein>
    <submittedName>
        <fullName evidence="1">Uncharacterized protein</fullName>
    </submittedName>
</protein>
<accession>A0A7J7N2M6</accession>
<keyword evidence="2" id="KW-1185">Reference proteome</keyword>
<dbReference type="Proteomes" id="UP000541444">
    <property type="component" value="Unassembled WGS sequence"/>
</dbReference>
<proteinExistence type="predicted"/>
<reference evidence="1 2" key="1">
    <citation type="journal article" date="2020" name="IScience">
        <title>Genome Sequencing of the Endangered Kingdonia uniflora (Circaeasteraceae, Ranunculales) Reveals Potential Mechanisms of Evolutionary Specialization.</title>
        <authorList>
            <person name="Sun Y."/>
            <person name="Deng T."/>
            <person name="Zhang A."/>
            <person name="Moore M.J."/>
            <person name="Landis J.B."/>
            <person name="Lin N."/>
            <person name="Zhang H."/>
            <person name="Zhang X."/>
            <person name="Huang J."/>
            <person name="Zhang X."/>
            <person name="Sun H."/>
            <person name="Wang H."/>
        </authorList>
    </citation>
    <scope>NUCLEOTIDE SEQUENCE [LARGE SCALE GENOMIC DNA]</scope>
    <source>
        <strain evidence="1">TB1705</strain>
        <tissue evidence="1">Leaf</tissue>
    </source>
</reference>
<name>A0A7J7N2M6_9MAGN</name>
<comment type="caution">
    <text evidence="1">The sequence shown here is derived from an EMBL/GenBank/DDBJ whole genome shotgun (WGS) entry which is preliminary data.</text>
</comment>
<dbReference type="OrthoDB" id="434647at2759"/>
<dbReference type="EMBL" id="JACGCM010001129">
    <property type="protein sequence ID" value="KAF6161405.1"/>
    <property type="molecule type" value="Genomic_DNA"/>
</dbReference>
<sequence>MDSILAELAVTFYLVASHLNGVVYVYETFIRPCFHVNLQTCSTWFNIPKKTFLLGSSDDFLHVADIFVKENGYEVLDKLITEKVQFHRYNVLNVYLAFLSFEAFCCLARVLECRWTLSKTTNTMIYSYWDISSFLRIKVKNMRQK</sequence>
<gene>
    <name evidence="1" type="ORF">GIB67_009284</name>
</gene>